<dbReference type="AlphaFoldDB" id="A0A1R1PNI0"/>
<name>A0A1R1PNI0_ZANCU</name>
<evidence type="ECO:0000256" key="1">
    <source>
        <dbReference type="SAM" id="MobiDB-lite"/>
    </source>
</evidence>
<dbReference type="Proteomes" id="UP000188320">
    <property type="component" value="Unassembled WGS sequence"/>
</dbReference>
<feature type="compositionally biased region" description="Basic and acidic residues" evidence="1">
    <location>
        <begin position="184"/>
        <end position="200"/>
    </location>
</feature>
<protein>
    <submittedName>
        <fullName evidence="2">Uncharacterized protein</fullName>
    </submittedName>
</protein>
<feature type="compositionally biased region" description="Basic and acidic residues" evidence="1">
    <location>
        <begin position="286"/>
        <end position="297"/>
    </location>
</feature>
<dbReference type="Gene3D" id="2.130.10.10">
    <property type="entry name" value="YVTN repeat-like/Quinoprotein amine dehydrogenase"/>
    <property type="match status" value="1"/>
</dbReference>
<evidence type="ECO:0000313" key="3">
    <source>
        <dbReference type="EMBL" id="OMH84134.1"/>
    </source>
</evidence>
<organism evidence="2 4">
    <name type="scientific">Zancudomyces culisetae</name>
    <name type="common">Gut fungus</name>
    <name type="synonym">Smittium culisetae</name>
    <dbReference type="NCBI Taxonomy" id="1213189"/>
    <lineage>
        <taxon>Eukaryota</taxon>
        <taxon>Fungi</taxon>
        <taxon>Fungi incertae sedis</taxon>
        <taxon>Zoopagomycota</taxon>
        <taxon>Kickxellomycotina</taxon>
        <taxon>Harpellomycetes</taxon>
        <taxon>Harpellales</taxon>
        <taxon>Legeriomycetaceae</taxon>
        <taxon>Zancudomyces</taxon>
    </lineage>
</organism>
<comment type="caution">
    <text evidence="2">The sequence shown here is derived from an EMBL/GenBank/DDBJ whole genome shotgun (WGS) entry which is preliminary data.</text>
</comment>
<keyword evidence="4" id="KW-1185">Reference proteome</keyword>
<gene>
    <name evidence="3" type="ORF">AX774_g2361</name>
    <name evidence="2" type="ORF">AX774_g3992</name>
</gene>
<dbReference type="InterPro" id="IPR036322">
    <property type="entry name" value="WD40_repeat_dom_sf"/>
</dbReference>
<accession>A0A1R1PNI0</accession>
<dbReference type="EMBL" id="LSSK01000646">
    <property type="protein sequence ID" value="OMH82527.1"/>
    <property type="molecule type" value="Genomic_DNA"/>
</dbReference>
<dbReference type="EMBL" id="LSSK01000248">
    <property type="protein sequence ID" value="OMH84134.1"/>
    <property type="molecule type" value="Genomic_DNA"/>
</dbReference>
<proteinExistence type="predicted"/>
<feature type="region of interest" description="Disordered" evidence="1">
    <location>
        <begin position="182"/>
        <end position="202"/>
    </location>
</feature>
<reference evidence="4" key="1">
    <citation type="submission" date="2017-01" db="EMBL/GenBank/DDBJ databases">
        <authorList>
            <person name="Wang Y."/>
            <person name="White M."/>
            <person name="Kvist S."/>
            <person name="Moncalvo J.-M."/>
        </authorList>
    </citation>
    <scope>NUCLEOTIDE SEQUENCE [LARGE SCALE GENOMIC DNA]</scope>
    <source>
        <strain evidence="4">COL-18-3</strain>
    </source>
</reference>
<dbReference type="InterPro" id="IPR015943">
    <property type="entry name" value="WD40/YVTN_repeat-like_dom_sf"/>
</dbReference>
<sequence>MILELVESGERELSRELLYYCVGSGIFSEAHTLSDAHGAKVKKLKRVLERLNADHSILYGKDGRQNKRIKVANEIEDKVKTSEPQQLLQILANRLSKPVTMGKNINLGTSASKKGVVVSDGVVGKATTVGWGDGAHVGGIRLKVPKKVVVTAIRVTNEYVVTGSSDGMVEIYQVFSQSRTQQMLRRESESEGEGSGEREGGNSAVILIPRGNKESCIVMEDEITDIDILPLSTFQRQSNGNGRNNEQEEGIMLATSCKNGTIELWKFFTTTTTTITADANNNNDDSDNKHKGVLRDPKSEKGYQTKLIYSFKTENTENEIKSLTFIETSSNGGGFGLLYSTWNSIKVIGLNSRRITTQYTLPTSSSPISTDGSIGIGGGELSVEKCVYFSYSTKDAVTMDNNKPLSTNHVDMYVDTSMVIGICKKQVVWWDSKNPLHAYLLVPPYMEKGSNVDGNSRNTNRVLDISDFRIINTQGLALESPLKRNSSSVNTVNNEEVNHRLSQTSVRGYISCCYNSSIINLYAFHGLDTATPNNNKKICSGDGTSQKIYSLVNTLTLEDAKFTSACFMVMKSPSTKTSTTTADKNNCHDKLYLCAFDSRTSRLCIFDLLSSRLIKTTAIHTPTPPIASGSTSANKHKPFRPALDTNFLIPLPPHPRSFDCVNSKIDNTGVLFYSTATGTGTGSHITSFSIF</sequence>
<dbReference type="SUPFAM" id="SSF50978">
    <property type="entry name" value="WD40 repeat-like"/>
    <property type="match status" value="1"/>
</dbReference>
<evidence type="ECO:0000313" key="4">
    <source>
        <dbReference type="Proteomes" id="UP000188320"/>
    </source>
</evidence>
<reference evidence="2" key="2">
    <citation type="submission" date="2017-01" db="EMBL/GenBank/DDBJ databases">
        <authorList>
            <person name="Mah S.A."/>
            <person name="Swanson W.J."/>
            <person name="Moy G.W."/>
            <person name="Vacquier V.D."/>
        </authorList>
    </citation>
    <scope>NUCLEOTIDE SEQUENCE [LARGE SCALE GENOMIC DNA]</scope>
    <source>
        <strain evidence="2">COL-18-3</strain>
    </source>
</reference>
<evidence type="ECO:0000313" key="2">
    <source>
        <dbReference type="EMBL" id="OMH82527.1"/>
    </source>
</evidence>
<feature type="region of interest" description="Disordered" evidence="1">
    <location>
        <begin position="276"/>
        <end position="297"/>
    </location>
</feature>